<protein>
    <recommendedName>
        <fullName evidence="2">receptor protein-tyrosine kinase</fullName>
        <ecNumber evidence="2">2.7.10.1</ecNumber>
    </recommendedName>
</protein>
<dbReference type="Pfam" id="PF12810">
    <property type="entry name" value="ALK_LTK_GRD"/>
    <property type="match status" value="1"/>
</dbReference>
<dbReference type="Gene3D" id="2.60.40.10">
    <property type="entry name" value="Immunoglobulins"/>
    <property type="match status" value="2"/>
</dbReference>
<comment type="subcellular location">
    <subcellularLocation>
        <location evidence="1">Cell membrane</location>
        <topology evidence="1">Single-pass type I membrane protein</topology>
    </subcellularLocation>
</comment>
<keyword evidence="5" id="KW-0812">Transmembrane</keyword>
<proteinExistence type="predicted"/>
<dbReference type="SMART" id="SM00060">
    <property type="entry name" value="FN3"/>
    <property type="match status" value="4"/>
</dbReference>
<evidence type="ECO:0000256" key="7">
    <source>
        <dbReference type="ARBA" id="ARBA00022741"/>
    </source>
</evidence>
<evidence type="ECO:0000256" key="8">
    <source>
        <dbReference type="ARBA" id="ARBA00022777"/>
    </source>
</evidence>
<comment type="caution">
    <text evidence="18">The sequence shown here is derived from an EMBL/GenBank/DDBJ whole genome shotgun (WGS) entry which is preliminary data.</text>
</comment>
<evidence type="ECO:0000256" key="13">
    <source>
        <dbReference type="ARBA" id="ARBA00023157"/>
    </source>
</evidence>
<evidence type="ECO:0000256" key="16">
    <source>
        <dbReference type="SAM" id="MobiDB-lite"/>
    </source>
</evidence>
<evidence type="ECO:0000256" key="6">
    <source>
        <dbReference type="ARBA" id="ARBA00022729"/>
    </source>
</evidence>
<dbReference type="Gene3D" id="2.60.120.200">
    <property type="match status" value="2"/>
</dbReference>
<accession>A0ABD6ARI5</accession>
<keyword evidence="19" id="KW-1185">Reference proteome</keyword>
<feature type="compositionally biased region" description="Polar residues" evidence="16">
    <location>
        <begin position="335"/>
        <end position="344"/>
    </location>
</feature>
<evidence type="ECO:0000256" key="12">
    <source>
        <dbReference type="ARBA" id="ARBA00023137"/>
    </source>
</evidence>
<feature type="region of interest" description="Disordered" evidence="16">
    <location>
        <begin position="335"/>
        <end position="370"/>
    </location>
</feature>
<feature type="domain" description="Fibronectin type-III" evidence="17">
    <location>
        <begin position="573"/>
        <end position="644"/>
    </location>
</feature>
<feature type="region of interest" description="Disordered" evidence="16">
    <location>
        <begin position="920"/>
        <end position="939"/>
    </location>
</feature>
<feature type="region of interest" description="Disordered" evidence="16">
    <location>
        <begin position="116"/>
        <end position="178"/>
    </location>
</feature>
<feature type="region of interest" description="Disordered" evidence="16">
    <location>
        <begin position="59"/>
        <end position="96"/>
    </location>
</feature>
<dbReference type="RefSeq" id="WP_250872446.1">
    <property type="nucleotide sequence ID" value="NZ_JALXFV010000002.1"/>
</dbReference>
<feature type="compositionally biased region" description="Polar residues" evidence="16">
    <location>
        <begin position="1224"/>
        <end position="1237"/>
    </location>
</feature>
<evidence type="ECO:0000256" key="4">
    <source>
        <dbReference type="ARBA" id="ARBA00022679"/>
    </source>
</evidence>
<evidence type="ECO:0000256" key="9">
    <source>
        <dbReference type="ARBA" id="ARBA00022840"/>
    </source>
</evidence>
<keyword evidence="10" id="KW-1133">Transmembrane helix</keyword>
<dbReference type="GO" id="GO:0005886">
    <property type="term" value="C:plasma membrane"/>
    <property type="evidence" value="ECO:0007669"/>
    <property type="project" value="UniProtKB-SubCell"/>
</dbReference>
<dbReference type="Proteomes" id="UP001597187">
    <property type="component" value="Unassembled WGS sequence"/>
</dbReference>
<keyword evidence="8" id="KW-0418">Kinase</keyword>
<dbReference type="InterPro" id="IPR003961">
    <property type="entry name" value="FN3_dom"/>
</dbReference>
<evidence type="ECO:0000256" key="3">
    <source>
        <dbReference type="ARBA" id="ARBA00022475"/>
    </source>
</evidence>
<keyword evidence="9" id="KW-0067">ATP-binding</keyword>
<keyword evidence="7" id="KW-0547">Nucleotide-binding</keyword>
<evidence type="ECO:0000259" key="17">
    <source>
        <dbReference type="SMART" id="SM00060"/>
    </source>
</evidence>
<dbReference type="SUPFAM" id="SSF49899">
    <property type="entry name" value="Concanavalin A-like lectins/glucanases"/>
    <property type="match status" value="2"/>
</dbReference>
<sequence>MVEQTWSSLGEYTWQVPSGVESVEVDLYGAQGGKSSGGLGGHVAGTLPVTPGETLTIRVGGQGATKSGGYNGGGNGGEGHGSPDGAGGGGASDIRQGGTALADRVVVAGGGGGRTYYSRNGGDGGADTGQTGQGGPEPGTGGTQSAGGEGGIDTGGNGEDGSLGDGGDGGSNSSGYDNHGGGGGGGGYYGGGGGGSYFQDPSTGGGGSNYDDALTTVSANERGTAPGGAGEVTISYTEAPAVPDNVDLTYVADDQLDLSFDADRSAGPVEGYHVEIRRDGGAWMSASPAGVADVTDDGSATYTESYGPGSDQPYEQVVGVDSSFRFRVKAYNTDGSGDEQSSGWALNGGGSVKTSSVAPHDPQITRPDGDTIEVSWERRTDVPDYVKLQARRDTGSGWESWTGVGNFGHDTGAWGDGLDEDWVNSGAAKGERKTIRCVVGHPYHSVGTDYFQRDARYQFRLRSVRRTNDATNADLMSDWVYVEPDPWGAGSIMDDSFDSGDLSGWTAKSSDGTDGFNDPDSGLYTDDSFIQAENCGITGPDDGSHYLALQSDDRVSRTLGDLTGHSDVLVYASMATGSMDSENIGQSAHVQWSPDGGSTWTTLKSNQWEYNRQGWVQLACRVPDADLGTDCVLRLRGRAYAGDSGCFDNIVVATQRPELTTPSKPADLSVYLDGRGTVQAEWTNTMTFNAGGANQGLLYRGGEQLAKEVGGNLDEATFTGLDDGATYEVRVSAYIRRYNADGSKLFFNSGVVSDTTTTYLPSPSDLAVEDVQQDVVDLSFIDNAAEKAGYRVYASREQPPAELSAPGEDGGAFTDDPNRFDLSGDITLMATVTPDVIGPDDGSGPERTGIMGTHFNLDFAVNIRTAGGLQAYHGNRDGESPVHDATQFPWAVMEAGTTRRFVLVRSMDNTPNGEWSVYVDGEASPNNPTQADVEPGTGDEPLAVGRSYLGAVRGTIRNVAIYDRAMSESEALVNSVIGTTPPAEEARRYYYPLDSLEDRSGYGNDLSLYSAGTGGITGAGYTQVGSDLPPTGAYRLNESGTDDSLSNNSLDAGGLSELTVVHEFAVDGPSNDDNGYPRMFSMGGTESWAQAESDEIMVRLGGNADAGGSNQVILNIPLEYGTPVRWAQVYVDGGNPSVTGYLDGEVVDTDDSYGGTTRVLSPHILSNGSYTRTMNGRTGRLWVFSRALSSSEITMIHQGNGGSVDPTGLIAAYEMGEGDGDSVPDQSGNGHSLTVNGGRQVPPMYPIGFSTPPLLDGERYTFTAETYSADGQEGRD</sequence>
<evidence type="ECO:0000313" key="18">
    <source>
        <dbReference type="EMBL" id="MFD1512468.1"/>
    </source>
</evidence>
<keyword evidence="15" id="KW-0325">Glycoprotein</keyword>
<evidence type="ECO:0000256" key="2">
    <source>
        <dbReference type="ARBA" id="ARBA00011902"/>
    </source>
</evidence>
<feature type="domain" description="Fibronectin type-III" evidence="17">
    <location>
        <begin position="662"/>
        <end position="742"/>
    </location>
</feature>
<evidence type="ECO:0000256" key="15">
    <source>
        <dbReference type="ARBA" id="ARBA00023180"/>
    </source>
</evidence>
<evidence type="ECO:0000256" key="11">
    <source>
        <dbReference type="ARBA" id="ARBA00023136"/>
    </source>
</evidence>
<dbReference type="InterPro" id="IPR055163">
    <property type="entry name" value="ALK/LTK-like_GRD"/>
</dbReference>
<dbReference type="EC" id="2.7.10.1" evidence="2"/>
<feature type="compositionally biased region" description="Gly residues" evidence="16">
    <location>
        <begin position="69"/>
        <end position="91"/>
    </location>
</feature>
<feature type="compositionally biased region" description="Gly residues" evidence="16">
    <location>
        <begin position="121"/>
        <end position="178"/>
    </location>
</feature>
<dbReference type="GO" id="GO:0004714">
    <property type="term" value="F:transmembrane receptor protein tyrosine kinase activity"/>
    <property type="evidence" value="ECO:0007669"/>
    <property type="project" value="UniProtKB-EC"/>
</dbReference>
<name>A0ABD6ARI5_9EURY</name>
<feature type="domain" description="Fibronectin type-III" evidence="17">
    <location>
        <begin position="356"/>
        <end position="470"/>
    </location>
</feature>
<evidence type="ECO:0000256" key="14">
    <source>
        <dbReference type="ARBA" id="ARBA00023170"/>
    </source>
</evidence>
<feature type="region of interest" description="Disordered" evidence="16">
    <location>
        <begin position="796"/>
        <end position="816"/>
    </location>
</feature>
<feature type="region of interest" description="Disordered" evidence="16">
    <location>
        <begin position="1218"/>
        <end position="1239"/>
    </location>
</feature>
<keyword evidence="6" id="KW-0732">Signal</keyword>
<evidence type="ECO:0000256" key="10">
    <source>
        <dbReference type="ARBA" id="ARBA00022989"/>
    </source>
</evidence>
<keyword evidence="12" id="KW-0829">Tyrosine-protein kinase</keyword>
<dbReference type="InterPro" id="IPR036116">
    <property type="entry name" value="FN3_sf"/>
</dbReference>
<dbReference type="SUPFAM" id="SSF49265">
    <property type="entry name" value="Fibronectin type III"/>
    <property type="match status" value="2"/>
</dbReference>
<dbReference type="InterPro" id="IPR013783">
    <property type="entry name" value="Ig-like_fold"/>
</dbReference>
<reference evidence="18 19" key="1">
    <citation type="journal article" date="2019" name="Int. J. Syst. Evol. Microbiol.">
        <title>The Global Catalogue of Microorganisms (GCM) 10K type strain sequencing project: providing services to taxonomists for standard genome sequencing and annotation.</title>
        <authorList>
            <consortium name="The Broad Institute Genomics Platform"/>
            <consortium name="The Broad Institute Genome Sequencing Center for Infectious Disease"/>
            <person name="Wu L."/>
            <person name="Ma J."/>
        </authorList>
    </citation>
    <scope>NUCLEOTIDE SEQUENCE [LARGE SCALE GENOMIC DNA]</scope>
    <source>
        <strain evidence="18 19">CGMCC 1.12563</strain>
    </source>
</reference>
<keyword evidence="4" id="KW-0808">Transferase</keyword>
<evidence type="ECO:0000256" key="1">
    <source>
        <dbReference type="ARBA" id="ARBA00004251"/>
    </source>
</evidence>
<dbReference type="AlphaFoldDB" id="A0ABD6ARI5"/>
<dbReference type="EMBL" id="JBHUDC010000002">
    <property type="protein sequence ID" value="MFD1512468.1"/>
    <property type="molecule type" value="Genomic_DNA"/>
</dbReference>
<dbReference type="InterPro" id="IPR013320">
    <property type="entry name" value="ConA-like_dom_sf"/>
</dbReference>
<keyword evidence="14" id="KW-0675">Receptor</keyword>
<dbReference type="GO" id="GO:0005524">
    <property type="term" value="F:ATP binding"/>
    <property type="evidence" value="ECO:0007669"/>
    <property type="project" value="UniProtKB-KW"/>
</dbReference>
<evidence type="ECO:0000256" key="5">
    <source>
        <dbReference type="ARBA" id="ARBA00022692"/>
    </source>
</evidence>
<feature type="domain" description="Fibronectin type-III" evidence="17">
    <location>
        <begin position="240"/>
        <end position="337"/>
    </location>
</feature>
<evidence type="ECO:0000313" key="19">
    <source>
        <dbReference type="Proteomes" id="UP001597187"/>
    </source>
</evidence>
<keyword evidence="3" id="KW-1003">Cell membrane</keyword>
<keyword evidence="11" id="KW-0472">Membrane</keyword>
<gene>
    <name evidence="18" type="ORF">ACFSBT_04135</name>
</gene>
<organism evidence="18 19">
    <name type="scientific">Halomarina rubra</name>
    <dbReference type="NCBI Taxonomy" id="2071873"/>
    <lineage>
        <taxon>Archaea</taxon>
        <taxon>Methanobacteriati</taxon>
        <taxon>Methanobacteriota</taxon>
        <taxon>Stenosarchaea group</taxon>
        <taxon>Halobacteria</taxon>
        <taxon>Halobacteriales</taxon>
        <taxon>Natronomonadaceae</taxon>
        <taxon>Halomarina</taxon>
    </lineage>
</organism>
<keyword evidence="13" id="KW-1015">Disulfide bond</keyword>